<dbReference type="InterPro" id="IPR019734">
    <property type="entry name" value="TPR_rpt"/>
</dbReference>
<keyword evidence="1" id="KW-0812">Transmembrane</keyword>
<reference evidence="2 3" key="1">
    <citation type="submission" date="2020-01" db="EMBL/GenBank/DDBJ databases">
        <title>Draft genome sequence of Cand. Neptunochlamydia vexilliferae K9.</title>
        <authorList>
            <person name="Schulz F."/>
            <person name="Koestlbacher S."/>
            <person name="Wascher F."/>
            <person name="Pizzetti I."/>
            <person name="Horn M."/>
        </authorList>
    </citation>
    <scope>NUCLEOTIDE SEQUENCE [LARGE SCALE GENOMIC DNA]</scope>
    <source>
        <strain evidence="2 3">K9</strain>
    </source>
</reference>
<keyword evidence="1" id="KW-0472">Membrane</keyword>
<proteinExistence type="predicted"/>
<dbReference type="Gene3D" id="1.25.40.10">
    <property type="entry name" value="Tetratricopeptide repeat domain"/>
    <property type="match status" value="1"/>
</dbReference>
<organism evidence="2 3">
    <name type="scientific">Candidatus Neptunichlamydia vexilliferae</name>
    <dbReference type="NCBI Taxonomy" id="1651774"/>
    <lineage>
        <taxon>Bacteria</taxon>
        <taxon>Pseudomonadati</taxon>
        <taxon>Chlamydiota</taxon>
        <taxon>Chlamydiia</taxon>
        <taxon>Parachlamydiales</taxon>
        <taxon>Simkaniaceae</taxon>
        <taxon>Candidatus Neptunichlamydia</taxon>
    </lineage>
</organism>
<evidence type="ECO:0000256" key="1">
    <source>
        <dbReference type="SAM" id="Phobius"/>
    </source>
</evidence>
<comment type="caution">
    <text evidence="2">The sequence shown here is derived from an EMBL/GenBank/DDBJ whole genome shotgun (WGS) entry which is preliminary data.</text>
</comment>
<accession>A0ABS0AY97</accession>
<keyword evidence="1" id="KW-1133">Transmembrane helix</keyword>
<dbReference type="EMBL" id="JAAEJV010000006">
    <property type="protein sequence ID" value="MBF5058935.1"/>
    <property type="molecule type" value="Genomic_DNA"/>
</dbReference>
<dbReference type="Proteomes" id="UP001194714">
    <property type="component" value="Unassembled WGS sequence"/>
</dbReference>
<evidence type="ECO:0000313" key="3">
    <source>
        <dbReference type="Proteomes" id="UP001194714"/>
    </source>
</evidence>
<feature type="transmembrane region" description="Helical" evidence="1">
    <location>
        <begin position="12"/>
        <end position="31"/>
    </location>
</feature>
<evidence type="ECO:0008006" key="4">
    <source>
        <dbReference type="Google" id="ProtNLM"/>
    </source>
</evidence>
<keyword evidence="3" id="KW-1185">Reference proteome</keyword>
<dbReference type="SUPFAM" id="SSF48452">
    <property type="entry name" value="TPR-like"/>
    <property type="match status" value="1"/>
</dbReference>
<dbReference type="SMART" id="SM00028">
    <property type="entry name" value="TPR"/>
    <property type="match status" value="3"/>
</dbReference>
<evidence type="ECO:0000313" key="2">
    <source>
        <dbReference type="EMBL" id="MBF5058935.1"/>
    </source>
</evidence>
<protein>
    <recommendedName>
        <fullName evidence="4">Tetratricopeptide repeat protein</fullName>
    </recommendedName>
</protein>
<dbReference type="InterPro" id="IPR011990">
    <property type="entry name" value="TPR-like_helical_dom_sf"/>
</dbReference>
<name>A0ABS0AY97_9BACT</name>
<sequence length="695" mass="78927">MEVGMNKLITKLLPVVLFPSILLAGIFDWFFSDEQMVTQFECPHRCGEWGSEGMQKVEWQAVLALWELDRLSYACQNIPFSYALPISLDDPWYRALCDGWIRLSGGSFTTYFGGDDEGPVMYWGIKHGENEKGNYEGATFWVEYYPFSTEKNEYDYEDFEVRSLKTIKRLNTCIFSSLIDNWRFYWNENHGVELDSLDGDIKKLKKQISIKEDPPLTSERGRQALVNLKTGLQKKESKFNMVVMEGQRIDTLFERHMPLVAARLDAMMEAYSDIQDQCITQHNAPMAYLNRARCFFDQGDNMSCIADIKKLLEITPPELLNEKIVLEAQLRQGRAECELDLFDDAIATLSTCIANHPRHKEAHIERAIAYFEKGDFHAALQDYAEARIDLSYIPDDFKGDLEFFGGVVKGITLGATEALVDFGPALLSSAQGLSHGLWAFTTNPKEASTAMLYACKNALEFIQTSGCYGTLKILFPEMGELLDKGKLLSYTRQGELIGQLIGRYGVDFLLFAGAGKALKAYRGLRRANATLSLEKMTLAMQKGGAVTTHYEMWWKKAAPMLEELKATKPANLGRKLNNQVFKGQALSETQVRKVLHHLGYRTPPRPKKIPRDVVAKFSKKGGGIRYVKPGTTENQAIYIRVMPGNPKSPNLVQRKPYVIQRYGKKALSRDGRLVEMESNKKIIHIPLEEYEFKGW</sequence>
<gene>
    <name evidence="2" type="ORF">NEPTK9_000435</name>
</gene>
<dbReference type="Pfam" id="PF13432">
    <property type="entry name" value="TPR_16"/>
    <property type="match status" value="1"/>
</dbReference>